<dbReference type="Proteomes" id="UP000649799">
    <property type="component" value="Unassembled WGS sequence"/>
</dbReference>
<dbReference type="InterPro" id="IPR009056">
    <property type="entry name" value="Cyt_c-like_dom"/>
</dbReference>
<evidence type="ECO:0000313" key="7">
    <source>
        <dbReference type="EMBL" id="NHE58731.1"/>
    </source>
</evidence>
<dbReference type="Gene3D" id="1.10.760.10">
    <property type="entry name" value="Cytochrome c-like domain"/>
    <property type="match status" value="2"/>
</dbReference>
<dbReference type="RefSeq" id="WP_166149394.1">
    <property type="nucleotide sequence ID" value="NZ_JAANYN010000008.1"/>
</dbReference>
<evidence type="ECO:0000256" key="5">
    <source>
        <dbReference type="SAM" id="Phobius"/>
    </source>
</evidence>
<dbReference type="Pfam" id="PF21342">
    <property type="entry name" value="SoxA-TsdA_cyt-c"/>
    <property type="match status" value="1"/>
</dbReference>
<evidence type="ECO:0000256" key="2">
    <source>
        <dbReference type="ARBA" id="ARBA00022723"/>
    </source>
</evidence>
<dbReference type="PANTHER" id="PTHR35008">
    <property type="entry name" value="BLL4482 PROTEIN-RELATED"/>
    <property type="match status" value="1"/>
</dbReference>
<keyword evidence="5" id="KW-0472">Membrane</keyword>
<keyword evidence="2 4" id="KW-0479">Metal-binding</keyword>
<protein>
    <submittedName>
        <fullName evidence="7">C-type cytochrome</fullName>
    </submittedName>
</protein>
<feature type="transmembrane region" description="Helical" evidence="5">
    <location>
        <begin position="15"/>
        <end position="36"/>
    </location>
</feature>
<keyword evidence="5" id="KW-0812">Transmembrane</keyword>
<keyword evidence="5" id="KW-1133">Transmembrane helix</keyword>
<evidence type="ECO:0000256" key="3">
    <source>
        <dbReference type="ARBA" id="ARBA00023004"/>
    </source>
</evidence>
<name>A0ABX0HA58_9BACT</name>
<feature type="domain" description="Cytochrome c" evidence="6">
    <location>
        <begin position="208"/>
        <end position="298"/>
    </location>
</feature>
<sequence>MEEKKLYQLLLRLTVWIKVLALGIIGSGLLLLAYSLGIYRIEPQQVSGTALSTARTVPVSTGSVWQPPLLASLPSNRDGDLIRYGHELIAHTAVYLGPKGKVMQISNGMNCQNCHLKAGTVPYGNNYGLVASKYPAFRNRSGTVEGFEKRVNDCIERSLNGQPLNPESKEMKAMVAYMKWVGKDVKKEKENQNEGFGLLELPLPEQAADPVKGKTVYDAYCTRCHGENGEGVLAENGMEYTYPPLFGSKSYNKGAGLYRISRFAAFVKANMPYGVSYDTPFLSDEEAWNVAAYVNSMPRPEIDLSEDWPELSKKPFDHPFGPYTDSFPENQHKFGPFGPIVLANQ</sequence>
<keyword evidence="3 4" id="KW-0408">Iron</keyword>
<keyword evidence="1 4" id="KW-0349">Heme</keyword>
<organism evidence="7 8">
    <name type="scientific">Cyclobacterium plantarum</name>
    <dbReference type="NCBI Taxonomy" id="2716263"/>
    <lineage>
        <taxon>Bacteria</taxon>
        <taxon>Pseudomonadati</taxon>
        <taxon>Bacteroidota</taxon>
        <taxon>Cytophagia</taxon>
        <taxon>Cytophagales</taxon>
        <taxon>Cyclobacteriaceae</taxon>
        <taxon>Cyclobacterium</taxon>
    </lineage>
</organism>
<keyword evidence="8" id="KW-1185">Reference proteome</keyword>
<evidence type="ECO:0000313" key="8">
    <source>
        <dbReference type="Proteomes" id="UP000649799"/>
    </source>
</evidence>
<proteinExistence type="predicted"/>
<comment type="caution">
    <text evidence="7">The sequence shown here is derived from an EMBL/GenBank/DDBJ whole genome shotgun (WGS) entry which is preliminary data.</text>
</comment>
<dbReference type="EMBL" id="JAANYN010000008">
    <property type="protein sequence ID" value="NHE58731.1"/>
    <property type="molecule type" value="Genomic_DNA"/>
</dbReference>
<evidence type="ECO:0000256" key="4">
    <source>
        <dbReference type="PROSITE-ProRule" id="PRU00433"/>
    </source>
</evidence>
<dbReference type="Pfam" id="PF00034">
    <property type="entry name" value="Cytochrom_C"/>
    <property type="match status" value="1"/>
</dbReference>
<reference evidence="7 8" key="1">
    <citation type="submission" date="2020-03" db="EMBL/GenBank/DDBJ databases">
        <title>Cyclobacterium plantarum sp. nov., a marine bacterium isolated from a coastal-marine wetland.</title>
        <authorList>
            <person name="Sanchez-Porro C."/>
            <person name="Ventosa A."/>
            <person name="Amoozegar M."/>
        </authorList>
    </citation>
    <scope>NUCLEOTIDE SEQUENCE [LARGE SCALE GENOMIC DNA]</scope>
    <source>
        <strain evidence="7 8">GBPx2</strain>
    </source>
</reference>
<dbReference type="SUPFAM" id="SSF46626">
    <property type="entry name" value="Cytochrome c"/>
    <property type="match status" value="2"/>
</dbReference>
<dbReference type="InterPro" id="IPR036909">
    <property type="entry name" value="Cyt_c-like_dom_sf"/>
</dbReference>
<dbReference type="InterPro" id="IPR051459">
    <property type="entry name" value="Cytochrome_c-type_DH"/>
</dbReference>
<accession>A0ABX0HA58</accession>
<gene>
    <name evidence="7" type="ORF">G9Q97_18120</name>
</gene>
<evidence type="ECO:0000256" key="1">
    <source>
        <dbReference type="ARBA" id="ARBA00022617"/>
    </source>
</evidence>
<dbReference type="PANTHER" id="PTHR35008:SF9">
    <property type="entry name" value="CYTOCHROME C DOMAIN-CONTAINING PROTEIN"/>
    <property type="match status" value="1"/>
</dbReference>
<dbReference type="PROSITE" id="PS51007">
    <property type="entry name" value="CYTC"/>
    <property type="match status" value="1"/>
</dbReference>
<evidence type="ECO:0000259" key="6">
    <source>
        <dbReference type="PROSITE" id="PS51007"/>
    </source>
</evidence>